<comment type="caution">
    <text evidence="13">The sequence shown here is derived from an EMBL/GenBank/DDBJ whole genome shotgun (WGS) entry which is preliminary data.</text>
</comment>
<dbReference type="PANTHER" id="PTHR14995:SF2">
    <property type="entry name" value="PROTEIN AMNIONLESS"/>
    <property type="match status" value="1"/>
</dbReference>
<proteinExistence type="predicted"/>
<evidence type="ECO:0000256" key="1">
    <source>
        <dbReference type="ARBA" id="ARBA00004251"/>
    </source>
</evidence>
<keyword evidence="8 11" id="KW-1133">Transmembrane helix</keyword>
<evidence type="ECO:0000256" key="2">
    <source>
        <dbReference type="ARBA" id="ARBA00021200"/>
    </source>
</evidence>
<gene>
    <name evidence="13" type="ORF">SNE40_010709</name>
</gene>
<dbReference type="Proteomes" id="UP001347796">
    <property type="component" value="Unassembled WGS sequence"/>
</dbReference>
<feature type="region of interest" description="Disordered" evidence="10">
    <location>
        <begin position="483"/>
        <end position="524"/>
    </location>
</feature>
<dbReference type="PANTHER" id="PTHR14995">
    <property type="entry name" value="AMNIONLESS"/>
    <property type="match status" value="1"/>
</dbReference>
<evidence type="ECO:0000256" key="4">
    <source>
        <dbReference type="ARBA" id="ARBA00022475"/>
    </source>
</evidence>
<accession>A0AAN8JSI8</accession>
<evidence type="ECO:0000256" key="5">
    <source>
        <dbReference type="ARBA" id="ARBA00022692"/>
    </source>
</evidence>
<dbReference type="GO" id="GO:0016324">
    <property type="term" value="C:apical plasma membrane"/>
    <property type="evidence" value="ECO:0007669"/>
    <property type="project" value="TreeGrafter"/>
</dbReference>
<evidence type="ECO:0000313" key="13">
    <source>
        <dbReference type="EMBL" id="KAK6183181.1"/>
    </source>
</evidence>
<dbReference type="Pfam" id="PF14828">
    <property type="entry name" value="Amnionless"/>
    <property type="match status" value="1"/>
</dbReference>
<protein>
    <recommendedName>
        <fullName evidence="2">Protein amnionless</fullName>
    </recommendedName>
</protein>
<keyword evidence="3" id="KW-0813">Transport</keyword>
<evidence type="ECO:0000313" key="14">
    <source>
        <dbReference type="Proteomes" id="UP001347796"/>
    </source>
</evidence>
<name>A0AAN8JSI8_PATCE</name>
<keyword evidence="14" id="KW-1185">Reference proteome</keyword>
<organism evidence="13 14">
    <name type="scientific">Patella caerulea</name>
    <name type="common">Rayed Mediterranean limpet</name>
    <dbReference type="NCBI Taxonomy" id="87958"/>
    <lineage>
        <taxon>Eukaryota</taxon>
        <taxon>Metazoa</taxon>
        <taxon>Spiralia</taxon>
        <taxon>Lophotrochozoa</taxon>
        <taxon>Mollusca</taxon>
        <taxon>Gastropoda</taxon>
        <taxon>Patellogastropoda</taxon>
        <taxon>Patelloidea</taxon>
        <taxon>Patellidae</taxon>
        <taxon>Patella</taxon>
    </lineage>
</organism>
<feature type="transmembrane region" description="Helical" evidence="11">
    <location>
        <begin position="377"/>
        <end position="398"/>
    </location>
</feature>
<feature type="signal peptide" evidence="12">
    <location>
        <begin position="1"/>
        <end position="21"/>
    </location>
</feature>
<dbReference type="GO" id="GO:0030139">
    <property type="term" value="C:endocytic vesicle"/>
    <property type="evidence" value="ECO:0007669"/>
    <property type="project" value="TreeGrafter"/>
</dbReference>
<dbReference type="AlphaFoldDB" id="A0AAN8JSI8"/>
<comment type="subcellular location">
    <subcellularLocation>
        <location evidence="1">Cell membrane</location>
        <topology evidence="1">Single-pass type I membrane protein</topology>
    </subcellularLocation>
</comment>
<evidence type="ECO:0000256" key="8">
    <source>
        <dbReference type="ARBA" id="ARBA00022989"/>
    </source>
</evidence>
<evidence type="ECO:0000256" key="7">
    <source>
        <dbReference type="ARBA" id="ARBA00022927"/>
    </source>
</evidence>
<dbReference type="GO" id="GO:0015031">
    <property type="term" value="P:protein transport"/>
    <property type="evidence" value="ECO:0007669"/>
    <property type="project" value="UniProtKB-KW"/>
</dbReference>
<keyword evidence="7" id="KW-0653">Protein transport</keyword>
<dbReference type="InterPro" id="IPR026112">
    <property type="entry name" value="AMN"/>
</dbReference>
<sequence>MFSKDTFYLLLIVIHTGSVQSIYKRWKPNTNFENPSNWNVGRVPCGSDIVKFATGDALSPTVYIQTNTSMKELWLPMNGEMIFGDNSILSFTDTATDDASCPDADGELEYIRGPKEWVDPDNWCYSQTERGDCRDIPLLDSEKVPGLYDDVVFPPEKSFFVTLGVDMAFKVKSLKISGSSMSTSSFKSFVQSADGSRMFPSPNQGAGVLSSVTISRTKCKTPKSGCSSGNDQGQILDEICKIYKDRCNRARCQSSLTPLASCCQICGGLFNVTIDTGFNITEFESILQTQFLTGKTGTEMIVSRLSIKEDLVQVVIRDKTGEVSTKTAMDIKKDMDNDLSRGGHKYAISAVSFAVSGAGIGPNGPSASTGKLGGGSITGIVIGILIAVAIVGLVLYLLNVNNRRNLRNRVNRLTQSASNATMGGGNPITRRIQTLRHNFNRDDDLQSIGTELGTINTSFENQMFGEPLDDRNIQDFHLSLSESQPPTFDRLGFDNPLYDTKESGSTVKESSKKKKKDAGDGGHL</sequence>
<dbReference type="GO" id="GO:0006898">
    <property type="term" value="P:receptor-mediated endocytosis"/>
    <property type="evidence" value="ECO:0007669"/>
    <property type="project" value="TreeGrafter"/>
</dbReference>
<dbReference type="EMBL" id="JAZGQO010000007">
    <property type="protein sequence ID" value="KAK6183181.1"/>
    <property type="molecule type" value="Genomic_DNA"/>
</dbReference>
<feature type="chain" id="PRO_5042912318" description="Protein amnionless" evidence="12">
    <location>
        <begin position="22"/>
        <end position="524"/>
    </location>
</feature>
<evidence type="ECO:0000256" key="10">
    <source>
        <dbReference type="SAM" id="MobiDB-lite"/>
    </source>
</evidence>
<evidence type="ECO:0000256" key="9">
    <source>
        <dbReference type="ARBA" id="ARBA00023136"/>
    </source>
</evidence>
<dbReference type="CDD" id="cd12087">
    <property type="entry name" value="TM_EGFR-like"/>
    <property type="match status" value="1"/>
</dbReference>
<evidence type="ECO:0000256" key="6">
    <source>
        <dbReference type="ARBA" id="ARBA00022729"/>
    </source>
</evidence>
<keyword evidence="5 11" id="KW-0812">Transmembrane</keyword>
<evidence type="ECO:0000256" key="12">
    <source>
        <dbReference type="SAM" id="SignalP"/>
    </source>
</evidence>
<reference evidence="13 14" key="1">
    <citation type="submission" date="2024-01" db="EMBL/GenBank/DDBJ databases">
        <title>The genome of the rayed Mediterranean limpet Patella caerulea (Linnaeus, 1758).</title>
        <authorList>
            <person name="Anh-Thu Weber A."/>
            <person name="Halstead-Nussloch G."/>
        </authorList>
    </citation>
    <scope>NUCLEOTIDE SEQUENCE [LARGE SCALE GENOMIC DNA]</scope>
    <source>
        <strain evidence="13">AATW-2023a</strain>
        <tissue evidence="13">Whole specimen</tissue>
    </source>
</reference>
<evidence type="ECO:0000256" key="3">
    <source>
        <dbReference type="ARBA" id="ARBA00022448"/>
    </source>
</evidence>
<keyword evidence="9 11" id="KW-0472">Membrane</keyword>
<keyword evidence="6 12" id="KW-0732">Signal</keyword>
<evidence type="ECO:0000256" key="11">
    <source>
        <dbReference type="SAM" id="Phobius"/>
    </source>
</evidence>
<keyword evidence="4" id="KW-1003">Cell membrane</keyword>